<gene>
    <name evidence="2" type="ORF">NP493_701g00004</name>
</gene>
<dbReference type="Pfam" id="PF00078">
    <property type="entry name" value="RVT_1"/>
    <property type="match status" value="1"/>
</dbReference>
<reference evidence="2" key="1">
    <citation type="journal article" date="2023" name="Mol. Biol. Evol.">
        <title>Third-Generation Sequencing Reveals the Adaptive Role of the Epigenome in Three Deep-Sea Polychaetes.</title>
        <authorList>
            <person name="Perez M."/>
            <person name="Aroh O."/>
            <person name="Sun Y."/>
            <person name="Lan Y."/>
            <person name="Juniper S.K."/>
            <person name="Young C.R."/>
            <person name="Angers B."/>
            <person name="Qian P.Y."/>
        </authorList>
    </citation>
    <scope>NUCLEOTIDE SEQUENCE</scope>
    <source>
        <strain evidence="2">R07B-5</strain>
    </source>
</reference>
<sequence>MDFCQSQCCQLYLCQLLRIKLVKICSKDNSRPIALASVFSKTIEVIILGRIEIFLDTNQNQFGFKKKHGTDQCTYVLKEITDLYRTLNGSVFVCFLDASKAFDRVNHRPLFKNLSERGVPVYILRILIYWYHNQTTCIRGGVIVLSTQFKVTNGVRQGGYVLYPYLFNVYVDELSEQLKMCNVGCSMNGHLINHIMYAVDLVLVSPSSVGLCQLLHECEK</sequence>
<evidence type="ECO:0000313" key="3">
    <source>
        <dbReference type="Proteomes" id="UP001209878"/>
    </source>
</evidence>
<name>A0AAD9KQY6_RIDPI</name>
<dbReference type="EMBL" id="JAODUO010000701">
    <property type="protein sequence ID" value="KAK2175872.1"/>
    <property type="molecule type" value="Genomic_DNA"/>
</dbReference>
<dbReference type="PANTHER" id="PTHR47027:SF20">
    <property type="entry name" value="REVERSE TRANSCRIPTASE-LIKE PROTEIN WITH RNA-DIRECTED DNA POLYMERASE DOMAIN"/>
    <property type="match status" value="1"/>
</dbReference>
<comment type="caution">
    <text evidence="2">The sequence shown here is derived from an EMBL/GenBank/DDBJ whole genome shotgun (WGS) entry which is preliminary data.</text>
</comment>
<dbReference type="PANTHER" id="PTHR47027">
    <property type="entry name" value="REVERSE TRANSCRIPTASE DOMAIN-CONTAINING PROTEIN"/>
    <property type="match status" value="1"/>
</dbReference>
<dbReference type="SUPFAM" id="SSF56672">
    <property type="entry name" value="DNA/RNA polymerases"/>
    <property type="match status" value="1"/>
</dbReference>
<accession>A0AAD9KQY6</accession>
<dbReference type="AlphaFoldDB" id="A0AAD9KQY6"/>
<proteinExistence type="predicted"/>
<evidence type="ECO:0000313" key="2">
    <source>
        <dbReference type="EMBL" id="KAK2175872.1"/>
    </source>
</evidence>
<dbReference type="InterPro" id="IPR043502">
    <property type="entry name" value="DNA/RNA_pol_sf"/>
</dbReference>
<feature type="domain" description="Reverse transcriptase" evidence="1">
    <location>
        <begin position="1"/>
        <end position="220"/>
    </location>
</feature>
<organism evidence="2 3">
    <name type="scientific">Ridgeia piscesae</name>
    <name type="common">Tubeworm</name>
    <dbReference type="NCBI Taxonomy" id="27915"/>
    <lineage>
        <taxon>Eukaryota</taxon>
        <taxon>Metazoa</taxon>
        <taxon>Spiralia</taxon>
        <taxon>Lophotrochozoa</taxon>
        <taxon>Annelida</taxon>
        <taxon>Polychaeta</taxon>
        <taxon>Sedentaria</taxon>
        <taxon>Canalipalpata</taxon>
        <taxon>Sabellida</taxon>
        <taxon>Siboglinidae</taxon>
        <taxon>Ridgeia</taxon>
    </lineage>
</organism>
<dbReference type="InterPro" id="IPR000477">
    <property type="entry name" value="RT_dom"/>
</dbReference>
<keyword evidence="3" id="KW-1185">Reference proteome</keyword>
<dbReference type="Proteomes" id="UP001209878">
    <property type="component" value="Unassembled WGS sequence"/>
</dbReference>
<dbReference type="PROSITE" id="PS50878">
    <property type="entry name" value="RT_POL"/>
    <property type="match status" value="1"/>
</dbReference>
<evidence type="ECO:0000259" key="1">
    <source>
        <dbReference type="PROSITE" id="PS50878"/>
    </source>
</evidence>
<protein>
    <recommendedName>
        <fullName evidence="1">Reverse transcriptase domain-containing protein</fullName>
    </recommendedName>
</protein>